<sequence>MSKIFDVLIIGGGPAGLSIATALARQVFSALIIDSGTYRNDYTQHMYNVPSFDHVRPADFRAKVRADLTSRYDTVEFESATVEGVKKLDSGVFEVRSREGGVYRGRKLALGTGVRDVFGGMAEGYEECWGRSIFHCLFCHGYEERGAESAGLLAGGFLVAPEMLRHVALMAKRLCNGLTIYTDDNEALMEQLRPLINSTKISFDNRKITRFQLRPGQDAQPDALTLRFADGTTKHEGFLASHPSIEQRAAPFIEQLGLETTPTGDIKLVSGFNETSVEGCFAAGDAATWMRSVVQAMQMGMFAGSGLVAQLGKDLDVRDEI</sequence>
<dbReference type="PRINTS" id="PR00368">
    <property type="entry name" value="FADPNR"/>
</dbReference>
<protein>
    <submittedName>
        <fullName evidence="4">Thioredoxin reductase gliT</fullName>
    </submittedName>
</protein>
<dbReference type="Proteomes" id="UP001338125">
    <property type="component" value="Unassembled WGS sequence"/>
</dbReference>
<dbReference type="PANTHER" id="PTHR48105">
    <property type="entry name" value="THIOREDOXIN REDUCTASE 1-RELATED-RELATED"/>
    <property type="match status" value="1"/>
</dbReference>
<organism evidence="4 5">
    <name type="scientific">Cladobotryum mycophilum</name>
    <dbReference type="NCBI Taxonomy" id="491253"/>
    <lineage>
        <taxon>Eukaryota</taxon>
        <taxon>Fungi</taxon>
        <taxon>Dikarya</taxon>
        <taxon>Ascomycota</taxon>
        <taxon>Pezizomycotina</taxon>
        <taxon>Sordariomycetes</taxon>
        <taxon>Hypocreomycetidae</taxon>
        <taxon>Hypocreales</taxon>
        <taxon>Hypocreaceae</taxon>
        <taxon>Cladobotryum</taxon>
    </lineage>
</organism>
<dbReference type="PRINTS" id="PR00469">
    <property type="entry name" value="PNDRDTASEII"/>
</dbReference>
<evidence type="ECO:0000256" key="2">
    <source>
        <dbReference type="ARBA" id="ARBA00022630"/>
    </source>
</evidence>
<evidence type="ECO:0000256" key="3">
    <source>
        <dbReference type="ARBA" id="ARBA00023002"/>
    </source>
</evidence>
<proteinExistence type="inferred from homology"/>
<evidence type="ECO:0000313" key="5">
    <source>
        <dbReference type="Proteomes" id="UP001338125"/>
    </source>
</evidence>
<keyword evidence="5" id="KW-1185">Reference proteome</keyword>
<comment type="caution">
    <text evidence="4">The sequence shown here is derived from an EMBL/GenBank/DDBJ whole genome shotgun (WGS) entry which is preliminary data.</text>
</comment>
<dbReference type="InterPro" id="IPR036188">
    <property type="entry name" value="FAD/NAD-bd_sf"/>
</dbReference>
<keyword evidence="3" id="KW-0560">Oxidoreductase</keyword>
<dbReference type="InterPro" id="IPR050097">
    <property type="entry name" value="Ferredoxin-NADP_redctase_2"/>
</dbReference>
<dbReference type="Gene3D" id="3.50.50.60">
    <property type="entry name" value="FAD/NAD(P)-binding domain"/>
    <property type="match status" value="2"/>
</dbReference>
<keyword evidence="2" id="KW-0285">Flavoprotein</keyword>
<gene>
    <name evidence="4" type="ORF">PT974_08087</name>
</gene>
<evidence type="ECO:0000313" key="4">
    <source>
        <dbReference type="EMBL" id="KAK5989826.1"/>
    </source>
</evidence>
<dbReference type="SUPFAM" id="SSF51905">
    <property type="entry name" value="FAD/NAD(P)-binding domain"/>
    <property type="match status" value="1"/>
</dbReference>
<dbReference type="EMBL" id="JAVFKD010000014">
    <property type="protein sequence ID" value="KAK5989826.1"/>
    <property type="molecule type" value="Genomic_DNA"/>
</dbReference>
<name>A0ABR0SDU7_9HYPO</name>
<comment type="similarity">
    <text evidence="1">Belongs to the class-II pyridine nucleotide-disulfide oxidoreductase family.</text>
</comment>
<evidence type="ECO:0000256" key="1">
    <source>
        <dbReference type="ARBA" id="ARBA00009333"/>
    </source>
</evidence>
<accession>A0ABR0SDU7</accession>
<reference evidence="4 5" key="1">
    <citation type="submission" date="2024-01" db="EMBL/GenBank/DDBJ databases">
        <title>Complete genome of Cladobotryum mycophilum ATHUM6906.</title>
        <authorList>
            <person name="Christinaki A.C."/>
            <person name="Myridakis A.I."/>
            <person name="Kouvelis V.N."/>
        </authorList>
    </citation>
    <scope>NUCLEOTIDE SEQUENCE [LARGE SCALE GENOMIC DNA]</scope>
    <source>
        <strain evidence="4 5">ATHUM6906</strain>
    </source>
</reference>